<dbReference type="Pfam" id="PF18942">
    <property type="entry name" value="DUF5689"/>
    <property type="match status" value="1"/>
</dbReference>
<accession>A0A379MSL4</accession>
<keyword evidence="3" id="KW-1185">Reference proteome</keyword>
<dbReference type="OrthoDB" id="1492759at2"/>
<dbReference type="Proteomes" id="UP000255233">
    <property type="component" value="Unassembled WGS sequence"/>
</dbReference>
<dbReference type="InterPro" id="IPR043744">
    <property type="entry name" value="DUF5689"/>
</dbReference>
<reference evidence="2 3" key="1">
    <citation type="submission" date="2018-06" db="EMBL/GenBank/DDBJ databases">
        <authorList>
            <consortium name="Pathogen Informatics"/>
            <person name="Doyle S."/>
        </authorList>
    </citation>
    <scope>NUCLEOTIDE SEQUENCE [LARGE SCALE GENOMIC DNA]</scope>
    <source>
        <strain evidence="2 3">NCTC11190</strain>
    </source>
</reference>
<dbReference type="AlphaFoldDB" id="A0A379MSL4"/>
<evidence type="ECO:0000259" key="1">
    <source>
        <dbReference type="Pfam" id="PF18942"/>
    </source>
</evidence>
<name>A0A379MSL4_9BACT</name>
<dbReference type="RefSeq" id="WP_027290420.1">
    <property type="nucleotide sequence ID" value="NZ_UGVL01000001.1"/>
</dbReference>
<feature type="domain" description="DUF5689" evidence="1">
    <location>
        <begin position="45"/>
        <end position="255"/>
    </location>
</feature>
<dbReference type="STRING" id="880526.GCA_000427365_00634"/>
<organism evidence="2 3">
    <name type="scientific">Rikenella microfusus</name>
    <dbReference type="NCBI Taxonomy" id="28139"/>
    <lineage>
        <taxon>Bacteria</taxon>
        <taxon>Pseudomonadati</taxon>
        <taxon>Bacteroidota</taxon>
        <taxon>Bacteroidia</taxon>
        <taxon>Bacteroidales</taxon>
        <taxon>Rikenellaceae</taxon>
        <taxon>Rikenella</taxon>
    </lineage>
</organism>
<gene>
    <name evidence="2" type="ORF">NCTC11190_00812</name>
</gene>
<sequence>MNFSTDFPRRIRHFIRFILPALLLAGCDYDRFGELPEEESPVMNANTTLASVERFYRNGGVDFPDGTVVSGTVTTSDSAENFYKMLVIQQKETPLAVLTGTYDTYSAYRPGGRIAVRLDGLRVGLWDGMLAVGAPEPEYTEGIDYIASDAVLRKIIARMDGSEPVDTLETSIAGISSALAGRLVRLSDVFFTQGGRHTWSGEQTLSDAGGRTLRTYTSPYASFADDLLPEGRISLTGIVTVYRDVVQLKVSSADDAVPATGRY</sequence>
<proteinExistence type="predicted"/>
<evidence type="ECO:0000313" key="2">
    <source>
        <dbReference type="EMBL" id="SUE33602.1"/>
    </source>
</evidence>
<dbReference type="EMBL" id="UGVL01000001">
    <property type="protein sequence ID" value="SUE33602.1"/>
    <property type="molecule type" value="Genomic_DNA"/>
</dbReference>
<protein>
    <recommendedName>
        <fullName evidence="1">DUF5689 domain-containing protein</fullName>
    </recommendedName>
</protein>
<evidence type="ECO:0000313" key="3">
    <source>
        <dbReference type="Proteomes" id="UP000255233"/>
    </source>
</evidence>